<dbReference type="Gene3D" id="1.20.1250.10">
    <property type="match status" value="1"/>
</dbReference>
<dbReference type="Proteomes" id="UP001314229">
    <property type="component" value="Unassembled WGS sequence"/>
</dbReference>
<evidence type="ECO:0000256" key="1">
    <source>
        <dbReference type="SAM" id="MobiDB-lite"/>
    </source>
</evidence>
<evidence type="ECO:0000313" key="2">
    <source>
        <dbReference type="EMBL" id="CAK6959785.1"/>
    </source>
</evidence>
<accession>A0AAV1NL96</accession>
<name>A0AAV1NL96_SCOSC</name>
<feature type="region of interest" description="Disordered" evidence="1">
    <location>
        <begin position="1"/>
        <end position="24"/>
    </location>
</feature>
<evidence type="ECO:0000313" key="3">
    <source>
        <dbReference type="Proteomes" id="UP001314229"/>
    </source>
</evidence>
<keyword evidence="3" id="KW-1185">Reference proteome</keyword>
<gene>
    <name evidence="2" type="ORF">FSCOSCO3_A022692</name>
</gene>
<dbReference type="SUPFAM" id="SSF47266">
    <property type="entry name" value="4-helical cytokines"/>
    <property type="match status" value="1"/>
</dbReference>
<dbReference type="EMBL" id="CAWUFR010000041">
    <property type="protein sequence ID" value="CAK6959785.1"/>
    <property type="molecule type" value="Genomic_DNA"/>
</dbReference>
<sequence>MPFKTDDLSKGTQVQGEQIKEKPQWNRRAHQKTVLLIWKNSHQKVLFLALMLEWMPVFPAPTHSCDAVFSKLKDITSLMTLETEQLLDKYKDYHNIEGKKAPTNAPDSSISGKNNIEKLQDIYIKNILFHLHISQEKANGKNIGTWPPGFPKLQVHQNSPNHWAKVQCSLLFMAQGLKKLLEDQKNNLNPNDLPLHEKLSRTISRVNMLATCVKDIHKEKCSSTVSPPTLPKSAFDRKQWGHTLLVASRDYLEWLEHQFGVKGPNQIKHKAIGVTFKKYFEGSGYFL</sequence>
<protein>
    <submittedName>
        <fullName evidence="2">Uncharacterized protein LOC122966251 isoform X1</fullName>
    </submittedName>
</protein>
<proteinExistence type="predicted"/>
<dbReference type="AlphaFoldDB" id="A0AAV1NL96"/>
<reference evidence="2 3" key="1">
    <citation type="submission" date="2024-01" db="EMBL/GenBank/DDBJ databases">
        <authorList>
            <person name="Alioto T."/>
            <person name="Alioto T."/>
            <person name="Gomez Garrido J."/>
        </authorList>
    </citation>
    <scope>NUCLEOTIDE SEQUENCE [LARGE SCALE GENOMIC DNA]</scope>
</reference>
<organism evidence="2 3">
    <name type="scientific">Scomber scombrus</name>
    <name type="common">Atlantic mackerel</name>
    <name type="synonym">Scomber vernalis</name>
    <dbReference type="NCBI Taxonomy" id="13677"/>
    <lineage>
        <taxon>Eukaryota</taxon>
        <taxon>Metazoa</taxon>
        <taxon>Chordata</taxon>
        <taxon>Craniata</taxon>
        <taxon>Vertebrata</taxon>
        <taxon>Euteleostomi</taxon>
        <taxon>Actinopterygii</taxon>
        <taxon>Neopterygii</taxon>
        <taxon>Teleostei</taxon>
        <taxon>Neoteleostei</taxon>
        <taxon>Acanthomorphata</taxon>
        <taxon>Pelagiaria</taxon>
        <taxon>Scombriformes</taxon>
        <taxon>Scombridae</taxon>
        <taxon>Scomber</taxon>
    </lineage>
</organism>
<comment type="caution">
    <text evidence="2">The sequence shown here is derived from an EMBL/GenBank/DDBJ whole genome shotgun (WGS) entry which is preliminary data.</text>
</comment>
<dbReference type="InterPro" id="IPR009079">
    <property type="entry name" value="4_helix_cytokine-like_core"/>
</dbReference>